<dbReference type="InterPro" id="IPR002716">
    <property type="entry name" value="PIN_dom"/>
</dbReference>
<reference evidence="3" key="1">
    <citation type="submission" date="2015-06" db="EMBL/GenBank/DDBJ databases">
        <authorList>
            <person name="Lim Y.L."/>
            <person name="Ee R."/>
            <person name="Yong D."/>
            <person name="How K.Y."/>
            <person name="Yin W.F."/>
            <person name="Chan K.G."/>
        </authorList>
    </citation>
    <scope>NUCLEOTIDE SEQUENCE [LARGE SCALE GENOMIC DNA]</scope>
    <source>
        <strain evidence="3">DSM 25325</strain>
    </source>
</reference>
<protein>
    <submittedName>
        <fullName evidence="2">Nucleotide-binding protein</fullName>
    </submittedName>
</protein>
<dbReference type="STRING" id="445709.ABW99_10235"/>
<dbReference type="AlphaFoldDB" id="A0A0G3ETX7"/>
<evidence type="ECO:0000259" key="1">
    <source>
        <dbReference type="Pfam" id="PF13470"/>
    </source>
</evidence>
<dbReference type="CDD" id="cd09854">
    <property type="entry name" value="PIN_VapC-like"/>
    <property type="match status" value="1"/>
</dbReference>
<dbReference type="PATRIC" id="fig|445709.3.peg.2186"/>
<dbReference type="OrthoDB" id="9802272at2"/>
<dbReference type="PANTHER" id="PTHR34610">
    <property type="entry name" value="SSL7007 PROTEIN"/>
    <property type="match status" value="1"/>
</dbReference>
<proteinExistence type="predicted"/>
<dbReference type="RefSeq" id="WP_047216519.1">
    <property type="nucleotide sequence ID" value="NZ_CP011568.3"/>
</dbReference>
<name>A0A0G3ETX7_9BURK</name>
<evidence type="ECO:0000313" key="3">
    <source>
        <dbReference type="Proteomes" id="UP000036700"/>
    </source>
</evidence>
<keyword evidence="3" id="KW-1185">Reference proteome</keyword>
<organism evidence="2 3">
    <name type="scientific">Pandoraea thiooxydans</name>
    <dbReference type="NCBI Taxonomy" id="445709"/>
    <lineage>
        <taxon>Bacteria</taxon>
        <taxon>Pseudomonadati</taxon>
        <taxon>Pseudomonadota</taxon>
        <taxon>Betaproteobacteria</taxon>
        <taxon>Burkholderiales</taxon>
        <taxon>Burkholderiaceae</taxon>
        <taxon>Pandoraea</taxon>
    </lineage>
</organism>
<dbReference type="NCBIfam" id="TIGR00305">
    <property type="entry name" value="putative toxin-antitoxin system toxin component, PIN family"/>
    <property type="match status" value="1"/>
</dbReference>
<dbReference type="Pfam" id="PF13470">
    <property type="entry name" value="PIN_3"/>
    <property type="match status" value="1"/>
</dbReference>
<dbReference type="PANTHER" id="PTHR34610:SF3">
    <property type="entry name" value="SSL7007 PROTEIN"/>
    <property type="match status" value="1"/>
</dbReference>
<evidence type="ECO:0000313" key="2">
    <source>
        <dbReference type="EMBL" id="AKJ70503.1"/>
    </source>
</evidence>
<dbReference type="InterPro" id="IPR002850">
    <property type="entry name" value="PIN_toxin-like"/>
</dbReference>
<feature type="domain" description="PIN" evidence="1">
    <location>
        <begin position="16"/>
        <end position="130"/>
    </location>
</feature>
<dbReference type="InterPro" id="IPR029060">
    <property type="entry name" value="PIN-like_dom_sf"/>
</dbReference>
<dbReference type="KEGG" id="ptx:ABW99_10235"/>
<dbReference type="EMBL" id="CP011568">
    <property type="protein sequence ID" value="AKJ70503.1"/>
    <property type="molecule type" value="Genomic_DNA"/>
</dbReference>
<accession>A0A0G3ETX7</accession>
<dbReference type="Proteomes" id="UP000036700">
    <property type="component" value="Chromosome"/>
</dbReference>
<sequence length="166" mass="18390">MSRLREYAQALPKPARCVIDSNVWIDILVFDDQDSRAIRDALLDGALDAIISPPCRAELEHVLAYPQFAARTVDIAQALAWVDRHTRRLDGPADGAALRALPQCRDPDDQKFLELARDGAAHWLISKDKALLRLKPRIARDFGFQIVTAATFSRLGALPAPPGMPE</sequence>
<gene>
    <name evidence="2" type="ORF">ABW99_10235</name>
</gene>
<dbReference type="SUPFAM" id="SSF88723">
    <property type="entry name" value="PIN domain-like"/>
    <property type="match status" value="1"/>
</dbReference>